<evidence type="ECO:0000313" key="1">
    <source>
        <dbReference type="EMBL" id="EZP29562.1"/>
    </source>
</evidence>
<name>A0A031FZ80_9MICO</name>
<dbReference type="InterPro" id="IPR006439">
    <property type="entry name" value="HAD-SF_hydro_IA"/>
</dbReference>
<dbReference type="PANTHER" id="PTHR18901:SF38">
    <property type="entry name" value="PSEUDOURIDINE-5'-PHOSPHATASE"/>
    <property type="match status" value="1"/>
</dbReference>
<comment type="caution">
    <text evidence="1">The sequence shown here is derived from an EMBL/GenBank/DDBJ whole genome shotgun (WGS) entry which is preliminary data.</text>
</comment>
<dbReference type="CDD" id="cd07505">
    <property type="entry name" value="HAD_BPGM-like"/>
    <property type="match status" value="1"/>
</dbReference>
<dbReference type="PATRIC" id="fig|273677.3.peg.172"/>
<proteinExistence type="predicted"/>
<dbReference type="Gene3D" id="3.40.50.1000">
    <property type="entry name" value="HAD superfamily/HAD-like"/>
    <property type="match status" value="1"/>
</dbReference>
<dbReference type="NCBIfam" id="TIGR01509">
    <property type="entry name" value="HAD-SF-IA-v3"/>
    <property type="match status" value="1"/>
</dbReference>
<dbReference type="EMBL" id="JFYO01000001">
    <property type="protein sequence ID" value="EZP29562.1"/>
    <property type="molecule type" value="Genomic_DNA"/>
</dbReference>
<protein>
    <submittedName>
        <fullName evidence="1">Putative phosphatase/phosphohexomutase</fullName>
    </submittedName>
</protein>
<dbReference type="InterPro" id="IPR023214">
    <property type="entry name" value="HAD_sf"/>
</dbReference>
<organism evidence="1 2">
    <name type="scientific">Microbacterium oleivorans</name>
    <dbReference type="NCBI Taxonomy" id="273677"/>
    <lineage>
        <taxon>Bacteria</taxon>
        <taxon>Bacillati</taxon>
        <taxon>Actinomycetota</taxon>
        <taxon>Actinomycetes</taxon>
        <taxon>Micrococcales</taxon>
        <taxon>Microbacteriaceae</taxon>
        <taxon>Microbacterium</taxon>
    </lineage>
</organism>
<gene>
    <name evidence="1" type="ORF">BW34_00176</name>
</gene>
<dbReference type="RefSeq" id="WP_036308671.1">
    <property type="nucleotide sequence ID" value="NZ_JFYO01000001.1"/>
</dbReference>
<dbReference type="InterPro" id="IPR023198">
    <property type="entry name" value="PGP-like_dom2"/>
</dbReference>
<dbReference type="Proteomes" id="UP000024001">
    <property type="component" value="Unassembled WGS sequence"/>
</dbReference>
<dbReference type="NCBIfam" id="TIGR01549">
    <property type="entry name" value="HAD-SF-IA-v1"/>
    <property type="match status" value="1"/>
</dbReference>
<dbReference type="Pfam" id="PF00702">
    <property type="entry name" value="Hydrolase"/>
    <property type="match status" value="1"/>
</dbReference>
<dbReference type="SFLD" id="SFLDG01135">
    <property type="entry name" value="C1.5.6:_HAD__Beta-PGM__Phospha"/>
    <property type="match status" value="1"/>
</dbReference>
<accession>A0A031FZ80</accession>
<sequence length="226" mass="24189">MISPLPAAVLWDMDGTLVDTEPYWMAAETPLVERFGGTWTHEDGLGMVGLGLEDAARILQGAGVRMEVDEIVAHLTAEVMRQLREDGVPFRPGAREMLRELRDAGVPTALVTMSMSRMAKIVTELIDFDAFDIVIGGDDVARPKPHPDPYLQACESLGVDPADTVAFEDSITGARSAIAAGTVTVGIPNMVSLDEVGAHVLWPTLEGRTVADVADVLAQARQGVRA</sequence>
<keyword evidence="2" id="KW-1185">Reference proteome</keyword>
<dbReference type="PANTHER" id="PTHR18901">
    <property type="entry name" value="2-DEOXYGLUCOSE-6-PHOSPHATE PHOSPHATASE 2"/>
    <property type="match status" value="1"/>
</dbReference>
<dbReference type="OrthoDB" id="9797743at2"/>
<dbReference type="SFLD" id="SFLDG01129">
    <property type="entry name" value="C1.5:_HAD__Beta-PGM__Phosphata"/>
    <property type="match status" value="1"/>
</dbReference>
<dbReference type="eggNOG" id="COG0637">
    <property type="taxonomic scope" value="Bacteria"/>
</dbReference>
<dbReference type="Gene3D" id="1.10.150.240">
    <property type="entry name" value="Putative phosphatase, domain 2"/>
    <property type="match status" value="1"/>
</dbReference>
<dbReference type="SUPFAM" id="SSF56784">
    <property type="entry name" value="HAD-like"/>
    <property type="match status" value="1"/>
</dbReference>
<dbReference type="AlphaFoldDB" id="A0A031FZ80"/>
<dbReference type="InterPro" id="IPR036412">
    <property type="entry name" value="HAD-like_sf"/>
</dbReference>
<evidence type="ECO:0000313" key="2">
    <source>
        <dbReference type="Proteomes" id="UP000024001"/>
    </source>
</evidence>
<dbReference type="SFLD" id="SFLDS00003">
    <property type="entry name" value="Haloacid_Dehalogenase"/>
    <property type="match status" value="1"/>
</dbReference>
<reference evidence="1 2" key="1">
    <citation type="submission" date="2014-03" db="EMBL/GenBank/DDBJ databases">
        <title>Draft Genome Sequences of 13 Willow Endophytes.</title>
        <authorList>
            <person name="Gan H.Y."/>
            <person name="Gan H.M."/>
            <person name="Savka M.A."/>
            <person name="Hudson A.O."/>
        </authorList>
    </citation>
    <scope>NUCLEOTIDE SEQUENCE [LARGE SCALE GENOMIC DNA]</scope>
    <source>
        <strain evidence="1 2">RIT293</strain>
    </source>
</reference>